<dbReference type="InterPro" id="IPR036366">
    <property type="entry name" value="PGBDSf"/>
</dbReference>
<name>A0A4R8M267_9BACT</name>
<reference evidence="3 4" key="1">
    <citation type="submission" date="2019-03" db="EMBL/GenBank/DDBJ databases">
        <title>Genomic Encyclopedia of Type Strains, Phase IV (KMG-IV): sequencing the most valuable type-strain genomes for metagenomic binning, comparative biology and taxonomic classification.</title>
        <authorList>
            <person name="Goeker M."/>
        </authorList>
    </citation>
    <scope>NUCLEOTIDE SEQUENCE [LARGE SCALE GENOMIC DNA]</scope>
    <source>
        <strain evidence="3 4">DSM 25964</strain>
    </source>
</reference>
<dbReference type="OrthoDB" id="6012at2"/>
<feature type="compositionally biased region" description="Basic and acidic residues" evidence="1">
    <location>
        <begin position="189"/>
        <end position="198"/>
    </location>
</feature>
<feature type="compositionally biased region" description="Basic and acidic residues" evidence="1">
    <location>
        <begin position="170"/>
        <end position="180"/>
    </location>
</feature>
<accession>A0A4R8M267</accession>
<keyword evidence="4" id="KW-1185">Reference proteome</keyword>
<dbReference type="Proteomes" id="UP000295066">
    <property type="component" value="Unassembled WGS sequence"/>
</dbReference>
<protein>
    <submittedName>
        <fullName evidence="3">TPR repeat protein</fullName>
    </submittedName>
</protein>
<dbReference type="InterPro" id="IPR002477">
    <property type="entry name" value="Peptidoglycan-bd-like"/>
</dbReference>
<dbReference type="PANTHER" id="PTHR43628">
    <property type="entry name" value="ACTIVATOR OF C KINASE PROTEIN 1-RELATED"/>
    <property type="match status" value="1"/>
</dbReference>
<dbReference type="SUPFAM" id="SSF81901">
    <property type="entry name" value="HCP-like"/>
    <property type="match status" value="2"/>
</dbReference>
<gene>
    <name evidence="3" type="ORF">C8D99_1291</name>
</gene>
<comment type="caution">
    <text evidence="3">The sequence shown here is derived from an EMBL/GenBank/DDBJ whole genome shotgun (WGS) entry which is preliminary data.</text>
</comment>
<evidence type="ECO:0000259" key="2">
    <source>
        <dbReference type="Pfam" id="PF01471"/>
    </source>
</evidence>
<proteinExistence type="predicted"/>
<dbReference type="EMBL" id="SORI01000029">
    <property type="protein sequence ID" value="TDY53835.1"/>
    <property type="molecule type" value="Genomic_DNA"/>
</dbReference>
<sequence>TKDLKLHHATITMDPATHNPVDKDGVVLIAKEGKARYFTKIKPRNPEFNAAKEGRQGQVYAERPEKSLFQMTLEKAEKGDPVAQYDLGELYFTGNGVPGDLGKSVEWYRKSADQGHTRAQFNLGWMYENGRGVPADEAKAAEWYRKAADQGDGRAKKSLERLLAASGKTEPQKEGVKEEAAPAVNVPNEEEKKEEAPRFNKAEVLETQRLLKQLGFEVGAVDGLYGSRTQLAIQTYQRNKKMAVDGLISDAMLKSLRRSVEEFQKKAEKEAQKQPPVQAVKQPETQTAENKPPVSAAENQKTGKEPAIAKEPPAQEQISESEAKFQYQMGKMHRYRDGKKEFESYLIAAEYGLADAQCALGDVYMHNNLLIDGKQVAPNYKLGVHWYEKAANQGHIQAQYKLGWAYEFGIGTYMNKLKAAEFYRIAAEKNHPIAQYRLGYFYTKGFGVPRNEEESRKWYIKSAKQGYTPAKQYLKVNKIKY</sequence>
<dbReference type="Pfam" id="PF01471">
    <property type="entry name" value="PG_binding_1"/>
    <property type="match status" value="1"/>
</dbReference>
<dbReference type="AlphaFoldDB" id="A0A4R8M267"/>
<dbReference type="SMART" id="SM00671">
    <property type="entry name" value="SEL1"/>
    <property type="match status" value="5"/>
</dbReference>
<feature type="region of interest" description="Disordered" evidence="1">
    <location>
        <begin position="264"/>
        <end position="321"/>
    </location>
</feature>
<dbReference type="RefSeq" id="WP_133959105.1">
    <property type="nucleotide sequence ID" value="NZ_SORI01000029.1"/>
</dbReference>
<dbReference type="InterPro" id="IPR011990">
    <property type="entry name" value="TPR-like_helical_dom_sf"/>
</dbReference>
<evidence type="ECO:0000313" key="4">
    <source>
        <dbReference type="Proteomes" id="UP000295066"/>
    </source>
</evidence>
<dbReference type="InterPro" id="IPR036365">
    <property type="entry name" value="PGBD-like_sf"/>
</dbReference>
<feature type="domain" description="Peptidoglycan binding-like" evidence="2">
    <location>
        <begin position="202"/>
        <end position="256"/>
    </location>
</feature>
<dbReference type="Gene3D" id="1.10.101.10">
    <property type="entry name" value="PGBD-like superfamily/PGBD"/>
    <property type="match status" value="1"/>
</dbReference>
<dbReference type="SUPFAM" id="SSF47090">
    <property type="entry name" value="PGBD-like"/>
    <property type="match status" value="1"/>
</dbReference>
<organism evidence="3 4">
    <name type="scientific">Aminivibrio pyruvatiphilus</name>
    <dbReference type="NCBI Taxonomy" id="1005740"/>
    <lineage>
        <taxon>Bacteria</taxon>
        <taxon>Thermotogati</taxon>
        <taxon>Synergistota</taxon>
        <taxon>Synergistia</taxon>
        <taxon>Synergistales</taxon>
        <taxon>Aminobacteriaceae</taxon>
        <taxon>Aminivibrio</taxon>
    </lineage>
</organism>
<dbReference type="InterPro" id="IPR052945">
    <property type="entry name" value="Mitotic_Regulator"/>
</dbReference>
<dbReference type="InterPro" id="IPR006597">
    <property type="entry name" value="Sel1-like"/>
</dbReference>
<feature type="region of interest" description="Disordered" evidence="1">
    <location>
        <begin position="165"/>
        <end position="198"/>
    </location>
</feature>
<dbReference type="PANTHER" id="PTHR43628:SF1">
    <property type="entry name" value="CHITIN SYNTHASE REGULATORY FACTOR 2-RELATED"/>
    <property type="match status" value="1"/>
</dbReference>
<dbReference type="Pfam" id="PF08238">
    <property type="entry name" value="Sel1"/>
    <property type="match status" value="5"/>
</dbReference>
<evidence type="ECO:0000313" key="3">
    <source>
        <dbReference type="EMBL" id="TDY53835.1"/>
    </source>
</evidence>
<feature type="compositionally biased region" description="Low complexity" evidence="1">
    <location>
        <begin position="273"/>
        <end position="283"/>
    </location>
</feature>
<dbReference type="Gene3D" id="1.25.40.10">
    <property type="entry name" value="Tetratricopeptide repeat domain"/>
    <property type="match status" value="2"/>
</dbReference>
<evidence type="ECO:0000256" key="1">
    <source>
        <dbReference type="SAM" id="MobiDB-lite"/>
    </source>
</evidence>
<feature type="non-terminal residue" evidence="3">
    <location>
        <position position="1"/>
    </location>
</feature>